<accession>A0A2P2LSG3</accession>
<protein>
    <submittedName>
        <fullName evidence="1">Sodium/hydrogen exchanger 1-like isoform X2</fullName>
    </submittedName>
</protein>
<proteinExistence type="predicted"/>
<reference evidence="1" key="1">
    <citation type="submission" date="2018-02" db="EMBL/GenBank/DDBJ databases">
        <title>Rhizophora mucronata_Transcriptome.</title>
        <authorList>
            <person name="Meera S.P."/>
            <person name="Sreeshan A."/>
            <person name="Augustine A."/>
        </authorList>
    </citation>
    <scope>NUCLEOTIDE SEQUENCE</scope>
    <source>
        <tissue evidence="1">Leaf</tissue>
    </source>
</reference>
<sequence length="43" mass="4458">MGKTNAALPTNTNANSVELTAAEVPTLDLLSFHLSMSKASIPT</sequence>
<evidence type="ECO:0000313" key="1">
    <source>
        <dbReference type="EMBL" id="MBX20915.1"/>
    </source>
</evidence>
<dbReference type="AlphaFoldDB" id="A0A2P2LSG3"/>
<organism evidence="1">
    <name type="scientific">Rhizophora mucronata</name>
    <name type="common">Asiatic mangrove</name>
    <dbReference type="NCBI Taxonomy" id="61149"/>
    <lineage>
        <taxon>Eukaryota</taxon>
        <taxon>Viridiplantae</taxon>
        <taxon>Streptophyta</taxon>
        <taxon>Embryophyta</taxon>
        <taxon>Tracheophyta</taxon>
        <taxon>Spermatophyta</taxon>
        <taxon>Magnoliopsida</taxon>
        <taxon>eudicotyledons</taxon>
        <taxon>Gunneridae</taxon>
        <taxon>Pentapetalae</taxon>
        <taxon>rosids</taxon>
        <taxon>fabids</taxon>
        <taxon>Malpighiales</taxon>
        <taxon>Rhizophoraceae</taxon>
        <taxon>Rhizophora</taxon>
    </lineage>
</organism>
<dbReference type="EMBL" id="GGEC01040431">
    <property type="protein sequence ID" value="MBX20915.1"/>
    <property type="molecule type" value="Transcribed_RNA"/>
</dbReference>
<name>A0A2P2LSG3_RHIMU</name>